<feature type="domain" description="TrmE-type G" evidence="7">
    <location>
        <begin position="155"/>
        <end position="310"/>
    </location>
</feature>
<dbReference type="Gene3D" id="1.20.120.430">
    <property type="entry name" value="tRNA modification GTPase MnmE domain 2"/>
    <property type="match status" value="1"/>
</dbReference>
<evidence type="ECO:0000256" key="4">
    <source>
        <dbReference type="ARBA" id="ARBA00022958"/>
    </source>
</evidence>
<dbReference type="GO" id="GO:0005525">
    <property type="term" value="F:GTP binding"/>
    <property type="evidence" value="ECO:0007669"/>
    <property type="project" value="UniProtKB-UniRule"/>
</dbReference>
<evidence type="ECO:0000256" key="1">
    <source>
        <dbReference type="ARBA" id="ARBA00011043"/>
    </source>
</evidence>
<keyword evidence="9" id="KW-1185">Reference proteome</keyword>
<keyword evidence="3 6" id="KW-0547">Nucleotide-binding</keyword>
<dbReference type="NCBIfam" id="TIGR00231">
    <property type="entry name" value="small_GTP"/>
    <property type="match status" value="1"/>
</dbReference>
<keyword evidence="2 6" id="KW-0819">tRNA processing</keyword>
<keyword evidence="6" id="KW-0479">Metal-binding</keyword>
<dbReference type="GO" id="GO:0002098">
    <property type="term" value="P:tRNA wobble uridine modification"/>
    <property type="evidence" value="ECO:0007669"/>
    <property type="project" value="TreeGrafter"/>
</dbReference>
<dbReference type="PROSITE" id="PS51709">
    <property type="entry name" value="G_TRME"/>
    <property type="match status" value="1"/>
</dbReference>
<evidence type="ECO:0000259" key="7">
    <source>
        <dbReference type="PROSITE" id="PS51709"/>
    </source>
</evidence>
<dbReference type="PANTHER" id="PTHR42714:SF2">
    <property type="entry name" value="TRNA MODIFICATION GTPASE GTPBP3, MITOCHONDRIAL"/>
    <property type="match status" value="1"/>
</dbReference>
<dbReference type="HAMAP" id="MF_00379">
    <property type="entry name" value="GTPase_MnmE"/>
    <property type="match status" value="1"/>
</dbReference>
<comment type="similarity">
    <text evidence="1 6">Belongs to the TRAFAC class TrmE-Era-EngA-EngB-Septin-like GTPase superfamily. TrmE GTPase family.</text>
</comment>
<dbReference type="InterPro" id="IPR005225">
    <property type="entry name" value="Small_GTP-bd"/>
</dbReference>
<evidence type="ECO:0000256" key="2">
    <source>
        <dbReference type="ARBA" id="ARBA00022694"/>
    </source>
</evidence>
<keyword evidence="5 6" id="KW-0342">GTP-binding</keyword>
<feature type="binding site" evidence="6">
    <location>
        <position position="189"/>
    </location>
    <ligand>
        <name>K(+)</name>
        <dbReference type="ChEBI" id="CHEBI:29103"/>
    </ligand>
</feature>
<dbReference type="SUPFAM" id="SSF52540">
    <property type="entry name" value="P-loop containing nucleoside triphosphate hydrolases"/>
    <property type="match status" value="1"/>
</dbReference>
<dbReference type="CDD" id="cd14858">
    <property type="entry name" value="TrmE_N"/>
    <property type="match status" value="1"/>
</dbReference>
<dbReference type="InterPro" id="IPR027368">
    <property type="entry name" value="MnmE_dom2"/>
</dbReference>
<keyword evidence="4 6" id="KW-0630">Potassium</keyword>
<dbReference type="Gene3D" id="3.40.50.300">
    <property type="entry name" value="P-loop containing nucleotide triphosphate hydrolases"/>
    <property type="match status" value="1"/>
</dbReference>
<dbReference type="NCBIfam" id="TIGR00450">
    <property type="entry name" value="mnmE_trmE_thdF"/>
    <property type="match status" value="1"/>
</dbReference>
<feature type="binding site" evidence="6">
    <location>
        <begin position="184"/>
        <end position="190"/>
    </location>
    <ligand>
        <name>GTP</name>
        <dbReference type="ChEBI" id="CHEBI:37565"/>
    </ligand>
</feature>
<feature type="binding site" evidence="6">
    <location>
        <begin position="165"/>
        <end position="170"/>
    </location>
    <ligand>
        <name>GTP</name>
        <dbReference type="ChEBI" id="CHEBI:37565"/>
    </ligand>
</feature>
<dbReference type="GO" id="GO:0046872">
    <property type="term" value="F:metal ion binding"/>
    <property type="evidence" value="ECO:0007669"/>
    <property type="project" value="UniProtKB-KW"/>
</dbReference>
<comment type="caution">
    <text evidence="8">The sequence shown here is derived from an EMBL/GenBank/DDBJ whole genome shotgun (WGS) entry which is preliminary data.</text>
</comment>
<dbReference type="EMBL" id="LVJN01000021">
    <property type="protein sequence ID" value="OSM00463.1"/>
    <property type="molecule type" value="Genomic_DNA"/>
</dbReference>
<dbReference type="GO" id="GO:0030488">
    <property type="term" value="P:tRNA methylation"/>
    <property type="evidence" value="ECO:0007669"/>
    <property type="project" value="TreeGrafter"/>
</dbReference>
<dbReference type="InterPro" id="IPR006073">
    <property type="entry name" value="GTP-bd"/>
</dbReference>
<dbReference type="Pfam" id="PF12631">
    <property type="entry name" value="MnmE_helical"/>
    <property type="match status" value="1"/>
</dbReference>
<dbReference type="InterPro" id="IPR004520">
    <property type="entry name" value="GTPase_MnmE"/>
</dbReference>
<comment type="caution">
    <text evidence="6">Lacks conserved residue(s) required for the propagation of feature annotation.</text>
</comment>
<evidence type="ECO:0000256" key="5">
    <source>
        <dbReference type="ARBA" id="ARBA00023134"/>
    </source>
</evidence>
<proteinExistence type="inferred from homology"/>
<feature type="binding site" evidence="6">
    <location>
        <position position="186"/>
    </location>
    <ligand>
        <name>K(+)</name>
        <dbReference type="ChEBI" id="CHEBI:29103"/>
    </ligand>
</feature>
<comment type="cofactor">
    <cofactor evidence="6">
        <name>K(+)</name>
        <dbReference type="ChEBI" id="CHEBI:29103"/>
    </cofactor>
    <text evidence="6">Binds 1 potassium ion per subunit.</text>
</comment>
<dbReference type="Gene3D" id="3.30.1360.120">
    <property type="entry name" value="Probable tRNA modification gtpase trme, domain 1"/>
    <property type="match status" value="1"/>
</dbReference>
<feature type="binding site" evidence="6">
    <location>
        <position position="190"/>
    </location>
    <ligand>
        <name>Mg(2+)</name>
        <dbReference type="ChEBI" id="CHEBI:18420"/>
    </ligand>
</feature>
<dbReference type="Pfam" id="PF01926">
    <property type="entry name" value="MMR_HSR1"/>
    <property type="match status" value="1"/>
</dbReference>
<gene>
    <name evidence="6" type="primary">mnmE</name>
    <name evidence="6" type="synonym">trmE</name>
    <name evidence="8" type="ORF">MAIT1_00986</name>
</gene>
<feature type="binding site" evidence="6">
    <location>
        <position position="184"/>
    </location>
    <ligand>
        <name>K(+)</name>
        <dbReference type="ChEBI" id="CHEBI:29103"/>
    </ligand>
</feature>
<dbReference type="GO" id="GO:0005737">
    <property type="term" value="C:cytoplasm"/>
    <property type="evidence" value="ECO:0007669"/>
    <property type="project" value="UniProtKB-SubCell"/>
</dbReference>
<keyword evidence="6" id="KW-0378">Hydrolase</keyword>
<feature type="binding site" evidence="6">
    <location>
        <position position="165"/>
    </location>
    <ligand>
        <name>K(+)</name>
        <dbReference type="ChEBI" id="CHEBI:29103"/>
    </ligand>
</feature>
<sequence length="388" mass="42876">MLVAHFPAPNSYTGEDVIELQCHGSPVIVSQIIKTLGRIGIRSAEPGEFTRRAVINGKMDLAQAEGVNQLIHARSERASFAFFKQMEGGLSQLYENIRQSLITAIAVLETYIDFEEDADEESPLLERAINELETAQTRVEELLSSRRMGQLLREGLRVMLVGRPNVGKSSLFNAIAQQDKAIVTDIAGTTRDCLENIIEFQGIQVDFIDSAGIRESSDPIERIGIEKARRALDSVDAILFVADASTGWTDEDDAVLRSLPARNIHLIWNKADLQQANPIQIREFVTVSQTSCLTGEGIDAMLERTLTPCIANSSDDVSLAVTTVRQENLLNRIQTHLGHAVTQLKETQLPELAGEELREALIASQELLGQTDSEEIYDNIFNSFCLGK</sequence>
<dbReference type="GO" id="GO:0003924">
    <property type="term" value="F:GTPase activity"/>
    <property type="evidence" value="ECO:0007669"/>
    <property type="project" value="UniProtKB-UniRule"/>
</dbReference>
<evidence type="ECO:0000313" key="8">
    <source>
        <dbReference type="EMBL" id="OSM00463.1"/>
    </source>
</evidence>
<organism evidence="8 9">
    <name type="scientific">Magnetofaba australis IT-1</name>
    <dbReference type="NCBI Taxonomy" id="1434232"/>
    <lineage>
        <taxon>Bacteria</taxon>
        <taxon>Pseudomonadati</taxon>
        <taxon>Pseudomonadota</taxon>
        <taxon>Magnetococcia</taxon>
        <taxon>Magnetococcales</taxon>
        <taxon>Magnetococcaceae</taxon>
        <taxon>Magnetofaba</taxon>
    </lineage>
</organism>
<feature type="binding site" evidence="6">
    <location>
        <begin position="209"/>
        <end position="212"/>
    </location>
    <ligand>
        <name>GTP</name>
        <dbReference type="ChEBI" id="CHEBI:37565"/>
    </ligand>
</feature>
<feature type="binding site" evidence="6">
    <location>
        <begin position="269"/>
        <end position="272"/>
    </location>
    <ligand>
        <name>GTP</name>
        <dbReference type="ChEBI" id="CHEBI:37565"/>
    </ligand>
</feature>
<feature type="binding site" evidence="6">
    <location>
        <position position="169"/>
    </location>
    <ligand>
        <name>Mg(2+)</name>
        <dbReference type="ChEBI" id="CHEBI:18420"/>
    </ligand>
</feature>
<keyword evidence="6" id="KW-0963">Cytoplasm</keyword>
<comment type="function">
    <text evidence="6">Exhibits a very high intrinsic GTPase hydrolysis rate. Involved in the addition of a carboxymethylaminomethyl (cmnm) group at the wobble position (U34) of certain tRNAs, forming tRNA-cmnm(5)s(2)U34.</text>
</comment>
<dbReference type="EC" id="3.6.-.-" evidence="6"/>
<dbReference type="InterPro" id="IPR031168">
    <property type="entry name" value="G_TrmE"/>
</dbReference>
<dbReference type="InterPro" id="IPR027417">
    <property type="entry name" value="P-loop_NTPase"/>
</dbReference>
<keyword evidence="6" id="KW-0460">Magnesium</keyword>
<dbReference type="Pfam" id="PF10396">
    <property type="entry name" value="TrmE_N"/>
    <property type="match status" value="1"/>
</dbReference>
<evidence type="ECO:0000256" key="3">
    <source>
        <dbReference type="ARBA" id="ARBA00022741"/>
    </source>
</evidence>
<dbReference type="Proteomes" id="UP000194003">
    <property type="component" value="Unassembled WGS sequence"/>
</dbReference>
<reference evidence="8 9" key="1">
    <citation type="journal article" date="2016" name="BMC Genomics">
        <title>Combined genomic and structural analyses of a cultured magnetotactic bacterium reveals its niche adaptation to a dynamic environment.</title>
        <authorList>
            <person name="Araujo A.C."/>
            <person name="Morillo V."/>
            <person name="Cypriano J."/>
            <person name="Teixeira L.C."/>
            <person name="Leao P."/>
            <person name="Lyra S."/>
            <person name="Almeida L.G."/>
            <person name="Bazylinski D.A."/>
            <person name="Vasconcellos A.T."/>
            <person name="Abreu F."/>
            <person name="Lins U."/>
        </authorList>
    </citation>
    <scope>NUCLEOTIDE SEQUENCE [LARGE SCALE GENOMIC DNA]</scope>
    <source>
        <strain evidence="8 9">IT-1</strain>
    </source>
</reference>
<evidence type="ECO:0000256" key="6">
    <source>
        <dbReference type="HAMAP-Rule" id="MF_00379"/>
    </source>
</evidence>
<dbReference type="STRING" id="1434232.MAIT1_00986"/>
<name>A0A1Y2K130_9PROT</name>
<protein>
    <recommendedName>
        <fullName evidence="6">tRNA modification GTPase MnmE</fullName>
        <ecNumber evidence="6">3.6.-.-</ecNumber>
    </recommendedName>
</protein>
<comment type="subcellular location">
    <subcellularLocation>
        <location evidence="6">Cytoplasm</location>
    </subcellularLocation>
</comment>
<dbReference type="CDD" id="cd04164">
    <property type="entry name" value="trmE"/>
    <property type="match status" value="1"/>
</dbReference>
<dbReference type="InterPro" id="IPR018948">
    <property type="entry name" value="GTP-bd_TrmE_N"/>
</dbReference>
<dbReference type="PANTHER" id="PTHR42714">
    <property type="entry name" value="TRNA MODIFICATION GTPASE GTPBP3"/>
    <property type="match status" value="1"/>
</dbReference>
<comment type="subunit">
    <text evidence="6">Homodimer. Heterotetramer of two MnmE and two MnmG subunits.</text>
</comment>
<accession>A0A1Y2K130</accession>
<dbReference type="InterPro" id="IPR027266">
    <property type="entry name" value="TrmE/GcvT-like"/>
</dbReference>
<evidence type="ECO:0000313" key="9">
    <source>
        <dbReference type="Proteomes" id="UP000194003"/>
    </source>
</evidence>
<dbReference type="AlphaFoldDB" id="A0A1Y2K130"/>
<dbReference type="InterPro" id="IPR025867">
    <property type="entry name" value="MnmE_helical"/>
</dbReference>